<dbReference type="Gene3D" id="3.50.50.60">
    <property type="entry name" value="FAD/NAD(P)-binding domain"/>
    <property type="match status" value="1"/>
</dbReference>
<evidence type="ECO:0008006" key="3">
    <source>
        <dbReference type="Google" id="ProtNLM"/>
    </source>
</evidence>
<proteinExistence type="inferred from homology"/>
<dbReference type="AlphaFoldDB" id="A0A7R9AUI5"/>
<accession>A0A7R9AUI5</accession>
<protein>
    <recommendedName>
        <fullName evidence="3">Glucose dehydrogenase</fullName>
    </recommendedName>
</protein>
<sequence length="140" mass="14847">MGGKVLDLCAGVREIHPLSKNMEGSCTISAGSHWTSPSCSSTSEVGVSSAGAVLFINLITTLLMAQGELANSDCYPQDINTFREDYDFIVVGGSSAGTLMASRLSEVPDWNVLLIEAGGDPNMQSEIPLLYPYLQKTEVG</sequence>
<dbReference type="InterPro" id="IPR036188">
    <property type="entry name" value="FAD/NAD-bd_sf"/>
</dbReference>
<evidence type="ECO:0000256" key="1">
    <source>
        <dbReference type="ARBA" id="ARBA00010790"/>
    </source>
</evidence>
<organism evidence="2">
    <name type="scientific">Timema shepardi</name>
    <name type="common">Walking stick</name>
    <dbReference type="NCBI Taxonomy" id="629360"/>
    <lineage>
        <taxon>Eukaryota</taxon>
        <taxon>Metazoa</taxon>
        <taxon>Ecdysozoa</taxon>
        <taxon>Arthropoda</taxon>
        <taxon>Hexapoda</taxon>
        <taxon>Insecta</taxon>
        <taxon>Pterygota</taxon>
        <taxon>Neoptera</taxon>
        <taxon>Polyneoptera</taxon>
        <taxon>Phasmatodea</taxon>
        <taxon>Timematodea</taxon>
        <taxon>Timematoidea</taxon>
        <taxon>Timematidae</taxon>
        <taxon>Timema</taxon>
    </lineage>
</organism>
<name>A0A7R9AUI5_TIMSH</name>
<gene>
    <name evidence="2" type="ORF">TSIB3V08_LOCUS4375</name>
</gene>
<dbReference type="InterPro" id="IPR012132">
    <property type="entry name" value="GMC_OxRdtase"/>
</dbReference>
<comment type="similarity">
    <text evidence="1">Belongs to the GMC oxidoreductase family.</text>
</comment>
<dbReference type="PANTHER" id="PTHR11552">
    <property type="entry name" value="GLUCOSE-METHANOL-CHOLINE GMC OXIDOREDUCTASE"/>
    <property type="match status" value="1"/>
</dbReference>
<evidence type="ECO:0000313" key="2">
    <source>
        <dbReference type="EMBL" id="CAD7260191.1"/>
    </source>
</evidence>
<dbReference type="GO" id="GO:0016491">
    <property type="term" value="F:oxidoreductase activity"/>
    <property type="evidence" value="ECO:0007669"/>
    <property type="project" value="TreeGrafter"/>
</dbReference>
<dbReference type="GO" id="GO:0050660">
    <property type="term" value="F:flavin adenine dinucleotide binding"/>
    <property type="evidence" value="ECO:0007669"/>
    <property type="project" value="InterPro"/>
</dbReference>
<dbReference type="SUPFAM" id="SSF51905">
    <property type="entry name" value="FAD/NAD(P)-binding domain"/>
    <property type="match status" value="1"/>
</dbReference>
<dbReference type="PANTHER" id="PTHR11552:SF147">
    <property type="entry name" value="CHOLINE DEHYDROGENASE, MITOCHONDRIAL"/>
    <property type="match status" value="1"/>
</dbReference>
<dbReference type="EMBL" id="OC001555">
    <property type="protein sequence ID" value="CAD7260191.1"/>
    <property type="molecule type" value="Genomic_DNA"/>
</dbReference>
<reference evidence="2" key="1">
    <citation type="submission" date="2020-11" db="EMBL/GenBank/DDBJ databases">
        <authorList>
            <person name="Tran Van P."/>
        </authorList>
    </citation>
    <scope>NUCLEOTIDE SEQUENCE</scope>
</reference>